<gene>
    <name evidence="1" type="ORF">R5W23_005639</name>
</gene>
<reference evidence="2" key="1">
    <citation type="journal article" date="2023" name="Mar. Drugs">
        <title>Gemmata algarum, a Novel Planctomycete Isolated from an Algal Mat, Displays Antimicrobial Activity.</title>
        <authorList>
            <person name="Kumar G."/>
            <person name="Kallscheuer N."/>
            <person name="Kashif M."/>
            <person name="Ahamad S."/>
            <person name="Jagadeeshwari U."/>
            <person name="Pannikurungottu S."/>
            <person name="Haufschild T."/>
            <person name="Kabuu M."/>
            <person name="Sasikala C."/>
            <person name="Jogler C."/>
            <person name="Ramana C."/>
        </authorList>
    </citation>
    <scope>NUCLEOTIDE SEQUENCE [LARGE SCALE GENOMIC DNA]</scope>
    <source>
        <strain evidence="2">JC673</strain>
    </source>
</reference>
<keyword evidence="2" id="KW-1185">Reference proteome</keyword>
<dbReference type="Proteomes" id="UP001272242">
    <property type="component" value="Unassembled WGS sequence"/>
</dbReference>
<sequence length="95" mass="10156">MAWFRCFIRGEGFPGEIVGETGPVGFYVTRFVEAAAPEAAEVAALQVLKADPKLAPPPGYTPSGQARVVFEEIEELAAEPVPAVQPGFAWHPMEG</sequence>
<dbReference type="RefSeq" id="WP_320685424.1">
    <property type="nucleotide sequence ID" value="NZ_JAXBLV010000034.1"/>
</dbReference>
<evidence type="ECO:0000313" key="2">
    <source>
        <dbReference type="Proteomes" id="UP001272242"/>
    </source>
</evidence>
<accession>A0ABU5ETE0</accession>
<comment type="caution">
    <text evidence="1">The sequence shown here is derived from an EMBL/GenBank/DDBJ whole genome shotgun (WGS) entry which is preliminary data.</text>
</comment>
<evidence type="ECO:0000313" key="1">
    <source>
        <dbReference type="EMBL" id="MDY3558519.1"/>
    </source>
</evidence>
<protein>
    <submittedName>
        <fullName evidence="1">Uncharacterized protein</fullName>
    </submittedName>
</protein>
<proteinExistence type="predicted"/>
<name>A0ABU5ETE0_9BACT</name>
<dbReference type="EMBL" id="JAXBLV010000034">
    <property type="protein sequence ID" value="MDY3558519.1"/>
    <property type="molecule type" value="Genomic_DNA"/>
</dbReference>
<organism evidence="1 2">
    <name type="scientific">Gemmata algarum</name>
    <dbReference type="NCBI Taxonomy" id="2975278"/>
    <lineage>
        <taxon>Bacteria</taxon>
        <taxon>Pseudomonadati</taxon>
        <taxon>Planctomycetota</taxon>
        <taxon>Planctomycetia</taxon>
        <taxon>Gemmatales</taxon>
        <taxon>Gemmataceae</taxon>
        <taxon>Gemmata</taxon>
    </lineage>
</organism>